<evidence type="ECO:0000256" key="1">
    <source>
        <dbReference type="ARBA" id="ARBA00012346"/>
    </source>
</evidence>
<keyword evidence="7" id="KW-1185">Reference proteome</keyword>
<keyword evidence="5" id="KW-0472">Membrane</keyword>
<comment type="caution">
    <text evidence="6">The sequence shown here is derived from an EMBL/GenBank/DDBJ whole genome shotgun (WGS) entry which is preliminary data.</text>
</comment>
<feature type="transmembrane region" description="Helical" evidence="5">
    <location>
        <begin position="12"/>
        <end position="31"/>
    </location>
</feature>
<sequence length="263" mass="28407">MDAGEKDSGVVWYLGTFTWCSGRGVGGWMWYGSNMSSRVLSGRRRVFPAKAVPVVVPGYQLTFDMAGLPYWEPGFGTIQPAEPRGARGGTGATDCQVGEPLHCVAFLITRHELERIIDTEGGAGNPNFGYRLATVECTSYDGVAMRGVTLVNTERVATGLHPSPRYHGILMQGAVEHRLADEYIARLGRVQPYVPKTAGQRAAKYIAAALYAPLVLPTAVFGLCALAFGAKTPRAVGTYNEWATRLVWLIHDCVLAPVFGRGA</sequence>
<protein>
    <recommendedName>
        <fullName evidence="1">gamma-glutamylcyclotransferase</fullName>
        <ecNumber evidence="1">4.3.2.9</ecNumber>
    </recommendedName>
</protein>
<dbReference type="Gene3D" id="3.10.490.10">
    <property type="entry name" value="Gamma-glutamyl cyclotransferase-like"/>
    <property type="match status" value="1"/>
</dbReference>
<accession>A0A9W8H8H3</accession>
<evidence type="ECO:0000313" key="6">
    <source>
        <dbReference type="EMBL" id="KAJ2779178.1"/>
    </source>
</evidence>
<dbReference type="EC" id="4.3.2.9" evidence="1"/>
<feature type="transmembrane region" description="Helical" evidence="5">
    <location>
        <begin position="205"/>
        <end position="230"/>
    </location>
</feature>
<dbReference type="Proteomes" id="UP001140217">
    <property type="component" value="Unassembled WGS sequence"/>
</dbReference>
<evidence type="ECO:0000313" key="7">
    <source>
        <dbReference type="Proteomes" id="UP001140217"/>
    </source>
</evidence>
<evidence type="ECO:0000256" key="2">
    <source>
        <dbReference type="ARBA" id="ARBA00023239"/>
    </source>
</evidence>
<evidence type="ECO:0000256" key="4">
    <source>
        <dbReference type="PIRSR" id="PIRSR617939-2"/>
    </source>
</evidence>
<proteinExistence type="predicted"/>
<dbReference type="OrthoDB" id="2017317at2759"/>
<keyword evidence="5" id="KW-0812">Transmembrane</keyword>
<dbReference type="PANTHER" id="PTHR12935:SF0">
    <property type="entry name" value="GAMMA-GLUTAMYLCYCLOTRANSFERASE"/>
    <property type="match status" value="1"/>
</dbReference>
<name>A0A9W8H8H3_9FUNG</name>
<feature type="binding site" evidence="4">
    <location>
        <position position="166"/>
    </location>
    <ligand>
        <name>substrate</name>
    </ligand>
</feature>
<dbReference type="GO" id="GO:0003839">
    <property type="term" value="F:gamma-glutamylcyclotransferase activity"/>
    <property type="evidence" value="ECO:0007669"/>
    <property type="project" value="UniProtKB-EC"/>
</dbReference>
<dbReference type="PANTHER" id="PTHR12935">
    <property type="entry name" value="GAMMA-GLUTAMYLCYCLOTRANSFERASE"/>
    <property type="match status" value="1"/>
</dbReference>
<evidence type="ECO:0000256" key="5">
    <source>
        <dbReference type="SAM" id="Phobius"/>
    </source>
</evidence>
<reference evidence="6" key="1">
    <citation type="submission" date="2022-07" db="EMBL/GenBank/DDBJ databases">
        <title>Phylogenomic reconstructions and comparative analyses of Kickxellomycotina fungi.</title>
        <authorList>
            <person name="Reynolds N.K."/>
            <person name="Stajich J.E."/>
            <person name="Barry K."/>
            <person name="Grigoriev I.V."/>
            <person name="Crous P."/>
            <person name="Smith M.E."/>
        </authorList>
    </citation>
    <scope>NUCLEOTIDE SEQUENCE</scope>
    <source>
        <strain evidence="6">NBRC 105414</strain>
    </source>
</reference>
<evidence type="ECO:0000256" key="3">
    <source>
        <dbReference type="PIRSR" id="PIRSR617939-1"/>
    </source>
</evidence>
<dbReference type="InterPro" id="IPR017939">
    <property type="entry name" value="G-Glutamylcylcotransferase"/>
</dbReference>
<gene>
    <name evidence="6" type="ORF">H4R18_004157</name>
</gene>
<dbReference type="EMBL" id="JANBUL010000189">
    <property type="protein sequence ID" value="KAJ2779178.1"/>
    <property type="molecule type" value="Genomic_DNA"/>
</dbReference>
<dbReference type="AlphaFoldDB" id="A0A9W8H8H3"/>
<keyword evidence="2" id="KW-0456">Lyase</keyword>
<keyword evidence="5" id="KW-1133">Transmembrane helix</keyword>
<feature type="active site" description="Proton acceptor" evidence="3">
    <location>
        <position position="120"/>
    </location>
</feature>
<organism evidence="6 7">
    <name type="scientific">Coemansia javaensis</name>
    <dbReference type="NCBI Taxonomy" id="2761396"/>
    <lineage>
        <taxon>Eukaryota</taxon>
        <taxon>Fungi</taxon>
        <taxon>Fungi incertae sedis</taxon>
        <taxon>Zoopagomycota</taxon>
        <taxon>Kickxellomycotina</taxon>
        <taxon>Kickxellomycetes</taxon>
        <taxon>Kickxellales</taxon>
        <taxon>Kickxellaceae</taxon>
        <taxon>Coemansia</taxon>
    </lineage>
</organism>